<reference evidence="2" key="5">
    <citation type="journal article" date="2021" name="G3 (Bethesda)">
        <title>Aegilops tauschii genome assembly Aet v5.0 features greater sequence contiguity and improved annotation.</title>
        <authorList>
            <person name="Wang L."/>
            <person name="Zhu T."/>
            <person name="Rodriguez J.C."/>
            <person name="Deal K.R."/>
            <person name="Dubcovsky J."/>
            <person name="McGuire P.E."/>
            <person name="Lux T."/>
            <person name="Spannagl M."/>
            <person name="Mayer K.F.X."/>
            <person name="Baldrich P."/>
            <person name="Meyers B.C."/>
            <person name="Huo N."/>
            <person name="Gu Y.Q."/>
            <person name="Zhou H."/>
            <person name="Devos K.M."/>
            <person name="Bennetzen J.L."/>
            <person name="Unver T."/>
            <person name="Budak H."/>
            <person name="Gulick P.J."/>
            <person name="Galiba G."/>
            <person name="Kalapos B."/>
            <person name="Nelson D.R."/>
            <person name="Li P."/>
            <person name="You F.M."/>
            <person name="Luo M.C."/>
            <person name="Dvorak J."/>
        </authorList>
    </citation>
    <scope>NUCLEOTIDE SEQUENCE [LARGE SCALE GENOMIC DNA]</scope>
    <source>
        <strain evidence="2">cv. AL8/78</strain>
    </source>
</reference>
<dbReference type="AlphaFoldDB" id="A0A452XQU9"/>
<proteinExistence type="predicted"/>
<reference evidence="2" key="3">
    <citation type="journal article" date="2017" name="Nature">
        <title>Genome sequence of the progenitor of the wheat D genome Aegilops tauschii.</title>
        <authorList>
            <person name="Luo M.C."/>
            <person name="Gu Y.Q."/>
            <person name="Puiu D."/>
            <person name="Wang H."/>
            <person name="Twardziok S.O."/>
            <person name="Deal K.R."/>
            <person name="Huo N."/>
            <person name="Zhu T."/>
            <person name="Wang L."/>
            <person name="Wang Y."/>
            <person name="McGuire P.E."/>
            <person name="Liu S."/>
            <person name="Long H."/>
            <person name="Ramasamy R.K."/>
            <person name="Rodriguez J.C."/>
            <person name="Van S.L."/>
            <person name="Yuan L."/>
            <person name="Wang Z."/>
            <person name="Xia Z."/>
            <person name="Xiao L."/>
            <person name="Anderson O.D."/>
            <person name="Ouyang S."/>
            <person name="Liang Y."/>
            <person name="Zimin A.V."/>
            <person name="Pertea G."/>
            <person name="Qi P."/>
            <person name="Bennetzen J.L."/>
            <person name="Dai X."/>
            <person name="Dawson M.W."/>
            <person name="Muller H.G."/>
            <person name="Kugler K."/>
            <person name="Rivarola-Duarte L."/>
            <person name="Spannagl M."/>
            <person name="Mayer K.F.X."/>
            <person name="Lu F.H."/>
            <person name="Bevan M.W."/>
            <person name="Leroy P."/>
            <person name="Li P."/>
            <person name="You F.M."/>
            <person name="Sun Q."/>
            <person name="Liu Z."/>
            <person name="Lyons E."/>
            <person name="Wicker T."/>
            <person name="Salzberg S.L."/>
            <person name="Devos K.M."/>
            <person name="Dvorak J."/>
        </authorList>
    </citation>
    <scope>NUCLEOTIDE SEQUENCE [LARGE SCALE GENOMIC DNA]</scope>
    <source>
        <strain evidence="2">cv. AL8/78</strain>
    </source>
</reference>
<feature type="transmembrane region" description="Helical" evidence="1">
    <location>
        <begin position="74"/>
        <end position="94"/>
    </location>
</feature>
<reference evidence="3" key="1">
    <citation type="journal article" date="2014" name="Science">
        <title>Ancient hybridizations among the ancestral genomes of bread wheat.</title>
        <authorList>
            <consortium name="International Wheat Genome Sequencing Consortium,"/>
            <person name="Marcussen T."/>
            <person name="Sandve S.R."/>
            <person name="Heier L."/>
            <person name="Spannagl M."/>
            <person name="Pfeifer M."/>
            <person name="Jakobsen K.S."/>
            <person name="Wulff B.B."/>
            <person name="Steuernagel B."/>
            <person name="Mayer K.F."/>
            <person name="Olsen O.A."/>
        </authorList>
    </citation>
    <scope>NUCLEOTIDE SEQUENCE [LARGE SCALE GENOMIC DNA]</scope>
    <source>
        <strain evidence="3">cv. AL8/78</strain>
    </source>
</reference>
<evidence type="ECO:0000256" key="1">
    <source>
        <dbReference type="SAM" id="Phobius"/>
    </source>
</evidence>
<protein>
    <submittedName>
        <fullName evidence="2">Uncharacterized protein</fullName>
    </submittedName>
</protein>
<sequence>MHVFMSIASSCYQTTSKIDRSTQYYDNLTMNTFPGKNTRPTYLISHFCNAEEGIQNYVRNLTSSYANTSNESSMVSASVIMFLLVGLSFNLNLFSRFSDISATLDPKVR</sequence>
<dbReference type="Gramene" id="AET1Gv20116300.4">
    <property type="protein sequence ID" value="AET1Gv20116300.4"/>
    <property type="gene ID" value="AET1Gv20116300"/>
</dbReference>
<keyword evidence="1" id="KW-0812">Transmembrane</keyword>
<reference evidence="3" key="2">
    <citation type="journal article" date="2017" name="Nat. Plants">
        <title>The Aegilops tauschii genome reveals multiple impacts of transposons.</title>
        <authorList>
            <person name="Zhao G."/>
            <person name="Zou C."/>
            <person name="Li K."/>
            <person name="Wang K."/>
            <person name="Li T."/>
            <person name="Gao L."/>
            <person name="Zhang X."/>
            <person name="Wang H."/>
            <person name="Yang Z."/>
            <person name="Liu X."/>
            <person name="Jiang W."/>
            <person name="Mao L."/>
            <person name="Kong X."/>
            <person name="Jiao Y."/>
            <person name="Jia J."/>
        </authorList>
    </citation>
    <scope>NUCLEOTIDE SEQUENCE [LARGE SCALE GENOMIC DNA]</scope>
    <source>
        <strain evidence="3">cv. AL8/78</strain>
    </source>
</reference>
<evidence type="ECO:0000313" key="3">
    <source>
        <dbReference type="Proteomes" id="UP000015105"/>
    </source>
</evidence>
<accession>A0A452XQU9</accession>
<name>A0A452XQU9_AEGTS</name>
<keyword evidence="1" id="KW-1133">Transmembrane helix</keyword>
<evidence type="ECO:0000313" key="2">
    <source>
        <dbReference type="EnsemblPlants" id="AET1Gv20116300.4"/>
    </source>
</evidence>
<keyword evidence="3" id="KW-1185">Reference proteome</keyword>
<keyword evidence="1" id="KW-0472">Membrane</keyword>
<dbReference type="Proteomes" id="UP000015105">
    <property type="component" value="Chromosome 1D"/>
</dbReference>
<dbReference type="EnsemblPlants" id="AET1Gv20116300.4">
    <property type="protein sequence ID" value="AET1Gv20116300.4"/>
    <property type="gene ID" value="AET1Gv20116300"/>
</dbReference>
<organism evidence="2 3">
    <name type="scientific">Aegilops tauschii subsp. strangulata</name>
    <name type="common">Goatgrass</name>
    <dbReference type="NCBI Taxonomy" id="200361"/>
    <lineage>
        <taxon>Eukaryota</taxon>
        <taxon>Viridiplantae</taxon>
        <taxon>Streptophyta</taxon>
        <taxon>Embryophyta</taxon>
        <taxon>Tracheophyta</taxon>
        <taxon>Spermatophyta</taxon>
        <taxon>Magnoliopsida</taxon>
        <taxon>Liliopsida</taxon>
        <taxon>Poales</taxon>
        <taxon>Poaceae</taxon>
        <taxon>BOP clade</taxon>
        <taxon>Pooideae</taxon>
        <taxon>Triticodae</taxon>
        <taxon>Triticeae</taxon>
        <taxon>Triticinae</taxon>
        <taxon>Aegilops</taxon>
    </lineage>
</organism>
<reference evidence="2" key="4">
    <citation type="submission" date="2019-03" db="UniProtKB">
        <authorList>
            <consortium name="EnsemblPlants"/>
        </authorList>
    </citation>
    <scope>IDENTIFICATION</scope>
</reference>